<keyword evidence="15" id="KW-1185">Reference proteome</keyword>
<dbReference type="CDD" id="cd09254">
    <property type="entry name" value="AP_delta-COPI_MHD"/>
    <property type="match status" value="1"/>
</dbReference>
<dbReference type="Gene3D" id="2.60.40.1170">
    <property type="entry name" value="Mu homology domain, subdomain B"/>
    <property type="match status" value="2"/>
</dbReference>
<evidence type="ECO:0000256" key="10">
    <source>
        <dbReference type="ARBA" id="ARBA00025536"/>
    </source>
</evidence>
<evidence type="ECO:0000256" key="2">
    <source>
        <dbReference type="ARBA" id="ARBA00011775"/>
    </source>
</evidence>
<dbReference type="GO" id="GO:0006890">
    <property type="term" value="P:retrograde vesicle-mediated transport, Golgi to endoplasmic reticulum"/>
    <property type="evidence" value="ECO:0007669"/>
    <property type="project" value="UniProtKB-UniRule"/>
</dbReference>
<keyword evidence="7 11" id="KW-0333">Golgi apparatus</keyword>
<dbReference type="Pfam" id="PF00928">
    <property type="entry name" value="Adap_comp_sub"/>
    <property type="match status" value="1"/>
</dbReference>
<organism evidence="14 15">
    <name type="scientific">Zostera marina</name>
    <name type="common">Eelgrass</name>
    <dbReference type="NCBI Taxonomy" id="29655"/>
    <lineage>
        <taxon>Eukaryota</taxon>
        <taxon>Viridiplantae</taxon>
        <taxon>Streptophyta</taxon>
        <taxon>Embryophyta</taxon>
        <taxon>Tracheophyta</taxon>
        <taxon>Spermatophyta</taxon>
        <taxon>Magnoliopsida</taxon>
        <taxon>Liliopsida</taxon>
        <taxon>Zosteraceae</taxon>
        <taxon>Zostera</taxon>
    </lineage>
</organism>
<dbReference type="OrthoDB" id="10266042at2759"/>
<proteinExistence type="inferred from homology"/>
<dbReference type="FunFam" id="2.60.40.1170:FF:000015">
    <property type="entry name" value="Coatomer subunit delta"/>
    <property type="match status" value="1"/>
</dbReference>
<dbReference type="EMBL" id="LFYR01000857">
    <property type="protein sequence ID" value="KMZ68242.1"/>
    <property type="molecule type" value="Genomic_DNA"/>
</dbReference>
<dbReference type="PANTHER" id="PTHR10121:SF0">
    <property type="entry name" value="COATOMER SUBUNIT DELTA"/>
    <property type="match status" value="1"/>
</dbReference>
<evidence type="ECO:0000259" key="13">
    <source>
        <dbReference type="PROSITE" id="PS51072"/>
    </source>
</evidence>
<dbReference type="PROSITE" id="PS51072">
    <property type="entry name" value="MHD"/>
    <property type="match status" value="1"/>
</dbReference>
<dbReference type="GO" id="GO:0000139">
    <property type="term" value="C:Golgi membrane"/>
    <property type="evidence" value="ECO:0007669"/>
    <property type="project" value="UniProtKB-SubCell"/>
</dbReference>
<comment type="function">
    <text evidence="10 11">The coatomer is a cytosolic protein complex that binds to dilysine motifs and reversibly associates with Golgi non-clathrin-coated vesicles, which further mediate biosynthetic protein transport from the ER, via the Golgi up to the trans Golgi network. Coatomer complex is required for budding from Golgi membranes, and is essential for the retrograde Golgi-to-ER transport of dilysine-tagged proteins.</text>
</comment>
<evidence type="ECO:0000256" key="6">
    <source>
        <dbReference type="ARBA" id="ARBA00022927"/>
    </source>
</evidence>
<evidence type="ECO:0000256" key="9">
    <source>
        <dbReference type="ARBA" id="ARBA00023329"/>
    </source>
</evidence>
<reference evidence="15" key="1">
    <citation type="journal article" date="2016" name="Nature">
        <title>The genome of the seagrass Zostera marina reveals angiosperm adaptation to the sea.</title>
        <authorList>
            <person name="Olsen J.L."/>
            <person name="Rouze P."/>
            <person name="Verhelst B."/>
            <person name="Lin Y.-C."/>
            <person name="Bayer T."/>
            <person name="Collen J."/>
            <person name="Dattolo E."/>
            <person name="De Paoli E."/>
            <person name="Dittami S."/>
            <person name="Maumus F."/>
            <person name="Michel G."/>
            <person name="Kersting A."/>
            <person name="Lauritano C."/>
            <person name="Lohaus R."/>
            <person name="Toepel M."/>
            <person name="Tonon T."/>
            <person name="Vanneste K."/>
            <person name="Amirebrahimi M."/>
            <person name="Brakel J."/>
            <person name="Bostroem C."/>
            <person name="Chovatia M."/>
            <person name="Grimwood J."/>
            <person name="Jenkins J.W."/>
            <person name="Jueterbock A."/>
            <person name="Mraz A."/>
            <person name="Stam W.T."/>
            <person name="Tice H."/>
            <person name="Bornberg-Bauer E."/>
            <person name="Green P.J."/>
            <person name="Pearson G.A."/>
            <person name="Procaccini G."/>
            <person name="Duarte C.M."/>
            <person name="Schmutz J."/>
            <person name="Reusch T.B.H."/>
            <person name="Van de Peer Y."/>
        </authorList>
    </citation>
    <scope>NUCLEOTIDE SEQUENCE [LARGE SCALE GENOMIC DNA]</scope>
    <source>
        <strain evidence="15">cv. Finnish</strain>
    </source>
</reference>
<dbReference type="STRING" id="29655.A0A0K9PJ42"/>
<keyword evidence="9 11" id="KW-0968">Cytoplasmic vesicle</keyword>
<name>A0A0K9PJ42_ZOSMR</name>
<dbReference type="InterPro" id="IPR027059">
    <property type="entry name" value="Coatomer_dsu"/>
</dbReference>
<feature type="domain" description="MHD" evidence="13">
    <location>
        <begin position="41"/>
        <end position="282"/>
    </location>
</feature>
<gene>
    <name evidence="14" type="ORF">ZOSMA_246G00340</name>
</gene>
<dbReference type="OMA" id="AITNEAC"/>
<keyword evidence="6 11" id="KW-0653">Protein transport</keyword>
<dbReference type="SUPFAM" id="SSF49447">
    <property type="entry name" value="Second domain of Mu2 adaptin subunit (ap50) of ap2 adaptor"/>
    <property type="match status" value="1"/>
</dbReference>
<accession>A0A0K9PJ42</accession>
<dbReference type="GO" id="GO:0015031">
    <property type="term" value="P:protein transport"/>
    <property type="evidence" value="ECO:0007669"/>
    <property type="project" value="UniProtKB-KW"/>
</dbReference>
<keyword evidence="8 11" id="KW-0472">Membrane</keyword>
<dbReference type="Proteomes" id="UP000036987">
    <property type="component" value="Unassembled WGS sequence"/>
</dbReference>
<dbReference type="PANTHER" id="PTHR10121">
    <property type="entry name" value="COATOMER SUBUNIT DELTA"/>
    <property type="match status" value="1"/>
</dbReference>
<comment type="subunit">
    <text evidence="2 11">Oligomeric complex that consists of at least the alpha, beta, beta', gamma, delta, epsilon and zeta subunits.</text>
</comment>
<keyword evidence="5 11" id="KW-0931">ER-Golgi transport</keyword>
<evidence type="ECO:0000256" key="5">
    <source>
        <dbReference type="ARBA" id="ARBA00022892"/>
    </source>
</evidence>
<comment type="caution">
    <text evidence="14">The sequence shown here is derived from an EMBL/GenBank/DDBJ whole genome shotgun (WGS) entry which is preliminary data.</text>
</comment>
<dbReference type="AlphaFoldDB" id="A0A0K9PJ42"/>
<dbReference type="FunFam" id="2.60.40.1170:FF:000007">
    <property type="entry name" value="Coatomer subunit delta"/>
    <property type="match status" value="1"/>
</dbReference>
<comment type="subcellular location">
    <subcellularLocation>
        <location evidence="11 12">Cytoplasm</location>
    </subcellularLocation>
    <subcellularLocation>
        <location evidence="11 12">Cytoplasmic vesicle</location>
        <location evidence="11 12">COPI-coated vesicle membrane</location>
        <topology evidence="11 12">Peripheral membrane protein</topology>
        <orientation evidence="11 12">Cytoplasmic side</orientation>
    </subcellularLocation>
    <subcellularLocation>
        <location evidence="11 12">Golgi apparatus membrane</location>
        <topology evidence="11 12">Peripheral membrane protein</topology>
        <orientation evidence="11 12">Cytoplasmic side</orientation>
    </subcellularLocation>
</comment>
<evidence type="ECO:0000256" key="8">
    <source>
        <dbReference type="ARBA" id="ARBA00023136"/>
    </source>
</evidence>
<dbReference type="GO" id="GO:0030126">
    <property type="term" value="C:COPI vesicle coat"/>
    <property type="evidence" value="ECO:0007669"/>
    <property type="project" value="UniProtKB-UniRule"/>
</dbReference>
<keyword evidence="4 11" id="KW-0963">Cytoplasm</keyword>
<sequence>MKLGKSQRTSQFLESLKAEGEVILEDVQPTASQAPMATAPTDPVTLTIEEKLNVIIKRDGGLSNFDVQGTLSLQILNQEDGFIQLQVENRELPGLSFRTHPNINKELFNNEHIIGLKDLNRPFPTGQNDVGLMKWRIQGMNEDDLPLTVNCWPSVSGNETYVNIEYEASNMFDLRNVVISVPLPALREAPSVRQVDGEWRYDPRNSTLEWSILLIDQDNRSGSMEFVVPPTDTSIFFPINIKFSAATTYSNAKVVNLLPLRGGGAPKFSQRTQLTAENYQVV</sequence>
<evidence type="ECO:0000256" key="1">
    <source>
        <dbReference type="ARBA" id="ARBA00010516"/>
    </source>
</evidence>
<dbReference type="InterPro" id="IPR036168">
    <property type="entry name" value="AP2_Mu_C_sf"/>
</dbReference>
<evidence type="ECO:0000313" key="15">
    <source>
        <dbReference type="Proteomes" id="UP000036987"/>
    </source>
</evidence>
<dbReference type="InterPro" id="IPR028565">
    <property type="entry name" value="MHD"/>
</dbReference>
<evidence type="ECO:0000256" key="4">
    <source>
        <dbReference type="ARBA" id="ARBA00022490"/>
    </source>
</evidence>
<comment type="similarity">
    <text evidence="1 11">Belongs to the adaptor complexes medium subunit family. Delta-COP subfamily.</text>
</comment>
<evidence type="ECO:0000256" key="12">
    <source>
        <dbReference type="RuleBase" id="RU366052"/>
    </source>
</evidence>
<evidence type="ECO:0000256" key="11">
    <source>
        <dbReference type="RuleBase" id="RU364018"/>
    </source>
</evidence>
<keyword evidence="3 11" id="KW-0813">Transport</keyword>
<evidence type="ECO:0000313" key="14">
    <source>
        <dbReference type="EMBL" id="KMZ68242.1"/>
    </source>
</evidence>
<evidence type="ECO:0000256" key="3">
    <source>
        <dbReference type="ARBA" id="ARBA00022448"/>
    </source>
</evidence>
<evidence type="ECO:0000256" key="7">
    <source>
        <dbReference type="ARBA" id="ARBA00023034"/>
    </source>
</evidence>
<protein>
    <recommendedName>
        <fullName evidence="11">Coatomer subunit delta</fullName>
    </recommendedName>
</protein>